<reference evidence="6 7" key="1">
    <citation type="journal article" date="2016" name="Nat. Commun.">
        <title>Thousands of microbial genomes shed light on interconnected biogeochemical processes in an aquifer system.</title>
        <authorList>
            <person name="Anantharaman K."/>
            <person name="Brown C.T."/>
            <person name="Hug L.A."/>
            <person name="Sharon I."/>
            <person name="Castelle C.J."/>
            <person name="Probst A.J."/>
            <person name="Thomas B.C."/>
            <person name="Singh A."/>
            <person name="Wilkins M.J."/>
            <person name="Karaoz U."/>
            <person name="Brodie E.L."/>
            <person name="Williams K.H."/>
            <person name="Hubbard S.S."/>
            <person name="Banfield J.F."/>
        </authorList>
    </citation>
    <scope>NUCLEOTIDE SEQUENCE [LARGE SCALE GENOMIC DNA]</scope>
</reference>
<dbReference type="EMBL" id="MFZG01000023">
    <property type="protein sequence ID" value="OGK16365.1"/>
    <property type="molecule type" value="Genomic_DNA"/>
</dbReference>
<protein>
    <recommendedName>
        <fullName evidence="4">Small ribosomal subunit protein bS21</fullName>
    </recommendedName>
</protein>
<dbReference type="Pfam" id="PF01165">
    <property type="entry name" value="Ribosomal_S21"/>
    <property type="match status" value="1"/>
</dbReference>
<dbReference type="InterPro" id="IPR001911">
    <property type="entry name" value="Ribosomal_bS21"/>
</dbReference>
<evidence type="ECO:0000256" key="5">
    <source>
        <dbReference type="SAM" id="MobiDB-lite"/>
    </source>
</evidence>
<evidence type="ECO:0000256" key="2">
    <source>
        <dbReference type="ARBA" id="ARBA00022980"/>
    </source>
</evidence>
<dbReference type="GO" id="GO:0006412">
    <property type="term" value="P:translation"/>
    <property type="evidence" value="ECO:0007669"/>
    <property type="project" value="InterPro"/>
</dbReference>
<comment type="similarity">
    <text evidence="1">Belongs to the bacterial ribosomal protein bS21 family.</text>
</comment>
<name>A0A1F7GC50_9BACT</name>
<keyword evidence="2 6" id="KW-0689">Ribosomal protein</keyword>
<gene>
    <name evidence="6" type="ORF">A2774_02825</name>
</gene>
<sequence length="68" mass="8374">MVFVSKKKGESKDTLFRKFTRIFIEENVVDEVRKKLFYKKPSLLKQEKEKEQLKSRYQSKRPKRSIHR</sequence>
<dbReference type="InterPro" id="IPR038380">
    <property type="entry name" value="Ribosomal_bS21_sf"/>
</dbReference>
<feature type="region of interest" description="Disordered" evidence="5">
    <location>
        <begin position="49"/>
        <end position="68"/>
    </location>
</feature>
<evidence type="ECO:0000313" key="6">
    <source>
        <dbReference type="EMBL" id="OGK16365.1"/>
    </source>
</evidence>
<organism evidence="6 7">
    <name type="scientific">Candidatus Roizmanbacteria bacterium RIFCSPHIGHO2_01_FULL_39_12c</name>
    <dbReference type="NCBI Taxonomy" id="1802031"/>
    <lineage>
        <taxon>Bacteria</taxon>
        <taxon>Candidatus Roizmaniibacteriota</taxon>
    </lineage>
</organism>
<keyword evidence="3" id="KW-0687">Ribonucleoprotein</keyword>
<dbReference type="GO" id="GO:0005840">
    <property type="term" value="C:ribosome"/>
    <property type="evidence" value="ECO:0007669"/>
    <property type="project" value="UniProtKB-KW"/>
</dbReference>
<comment type="caution">
    <text evidence="6">The sequence shown here is derived from an EMBL/GenBank/DDBJ whole genome shotgun (WGS) entry which is preliminary data.</text>
</comment>
<dbReference type="Gene3D" id="1.20.5.1150">
    <property type="entry name" value="Ribosomal protein S8"/>
    <property type="match status" value="1"/>
</dbReference>
<dbReference type="GO" id="GO:1990904">
    <property type="term" value="C:ribonucleoprotein complex"/>
    <property type="evidence" value="ECO:0007669"/>
    <property type="project" value="UniProtKB-KW"/>
</dbReference>
<feature type="compositionally biased region" description="Basic residues" evidence="5">
    <location>
        <begin position="57"/>
        <end position="68"/>
    </location>
</feature>
<dbReference type="NCBIfam" id="TIGR00030">
    <property type="entry name" value="S21p"/>
    <property type="match status" value="1"/>
</dbReference>
<evidence type="ECO:0000256" key="4">
    <source>
        <dbReference type="ARBA" id="ARBA00035135"/>
    </source>
</evidence>
<proteinExistence type="inferred from homology"/>
<evidence type="ECO:0000313" key="7">
    <source>
        <dbReference type="Proteomes" id="UP000177208"/>
    </source>
</evidence>
<accession>A0A1F7GC50</accession>
<evidence type="ECO:0000256" key="1">
    <source>
        <dbReference type="ARBA" id="ARBA00006640"/>
    </source>
</evidence>
<evidence type="ECO:0000256" key="3">
    <source>
        <dbReference type="ARBA" id="ARBA00023274"/>
    </source>
</evidence>
<dbReference type="GO" id="GO:0003735">
    <property type="term" value="F:structural constituent of ribosome"/>
    <property type="evidence" value="ECO:0007669"/>
    <property type="project" value="InterPro"/>
</dbReference>
<dbReference type="Proteomes" id="UP000177208">
    <property type="component" value="Unassembled WGS sequence"/>
</dbReference>
<dbReference type="AlphaFoldDB" id="A0A1F7GC50"/>